<dbReference type="GeneID" id="101700024"/>
<organism evidence="15 16">
    <name type="scientific">Heterocephalus glaber</name>
    <name type="common">Naked mole rat</name>
    <dbReference type="NCBI Taxonomy" id="10181"/>
    <lineage>
        <taxon>Eukaryota</taxon>
        <taxon>Metazoa</taxon>
        <taxon>Chordata</taxon>
        <taxon>Craniata</taxon>
        <taxon>Vertebrata</taxon>
        <taxon>Euteleostomi</taxon>
        <taxon>Mammalia</taxon>
        <taxon>Eutheria</taxon>
        <taxon>Euarchontoglires</taxon>
        <taxon>Glires</taxon>
        <taxon>Rodentia</taxon>
        <taxon>Hystricomorpha</taxon>
        <taxon>Bathyergidae</taxon>
        <taxon>Heterocephalus</taxon>
    </lineage>
</organism>
<dbReference type="GO" id="GO:0004930">
    <property type="term" value="F:G protein-coupled receptor activity"/>
    <property type="evidence" value="ECO:0007669"/>
    <property type="project" value="UniProtKB-KW"/>
</dbReference>
<dbReference type="InterPro" id="IPR007960">
    <property type="entry name" value="TAS2R"/>
</dbReference>
<keyword evidence="5 13" id="KW-0812">Transmembrane</keyword>
<feature type="transmembrane region" description="Helical" evidence="14">
    <location>
        <begin position="44"/>
        <end position="70"/>
    </location>
</feature>
<evidence type="ECO:0000256" key="1">
    <source>
        <dbReference type="ARBA" id="ARBA00004141"/>
    </source>
</evidence>
<keyword evidence="8 13" id="KW-0472">Membrane</keyword>
<evidence type="ECO:0000256" key="4">
    <source>
        <dbReference type="ARBA" id="ARBA00022606"/>
    </source>
</evidence>
<evidence type="ECO:0000256" key="9">
    <source>
        <dbReference type="ARBA" id="ARBA00023170"/>
    </source>
</evidence>
<evidence type="ECO:0000256" key="11">
    <source>
        <dbReference type="ARBA" id="ARBA00023224"/>
    </source>
</evidence>
<dbReference type="PANTHER" id="PTHR11394">
    <property type="entry name" value="TASTE RECEPTOR TYPE 2"/>
    <property type="match status" value="1"/>
</dbReference>
<keyword evidence="7 13" id="KW-0297">G-protein coupled receptor</keyword>
<dbReference type="SUPFAM" id="SSF81321">
    <property type="entry name" value="Family A G protein-coupled receptor-like"/>
    <property type="match status" value="1"/>
</dbReference>
<sequence length="307" mass="34941">MVTPQFAIHFLIAVTQLLTGVFANGFIVVVNVVDLIKQRQMAPLDLLISCLVTSRIFLQVLIFLTHLVLLSFMEHSVLLDNYAIFLFVNIWGLWLATWLGVFYCAKITTIPHPLFFWLKRRLSKLVPWLILGSLLYASISTVIHSKYICTITPKFFNSFSKNATQTKGMDIMTLSFLLFHLTVPLNIFLIALLLLIFSLVRHTQHIRTIAVGTTDSSRGIHFRAMMSFLSFLILYFSYYLIGIFFFSHILQFGSFLFVFCTMVAGTYPCIHSVILILGNPKLKQSAKCFLLCGQCGQQDELGSVQRT</sequence>
<feature type="transmembrane region" description="Helical" evidence="14">
    <location>
        <begin position="125"/>
        <end position="143"/>
    </location>
</feature>
<name>A0AAX6P7A0_HETGA</name>
<feature type="transmembrane region" description="Helical" evidence="14">
    <location>
        <begin position="82"/>
        <end position="105"/>
    </location>
</feature>
<comment type="subcellular location">
    <subcellularLocation>
        <location evidence="1 13">Membrane</location>
        <topology evidence="1 13">Multi-pass membrane protein</topology>
    </subcellularLocation>
</comment>
<protein>
    <recommendedName>
        <fullName evidence="13">Taste receptor type 2</fullName>
    </recommendedName>
</protein>
<reference evidence="16" key="1">
    <citation type="submission" date="2025-08" db="UniProtKB">
        <authorList>
            <consortium name="RefSeq"/>
        </authorList>
    </citation>
    <scope>IDENTIFICATION</scope>
</reference>
<feature type="transmembrane region" description="Helical" evidence="14">
    <location>
        <begin position="177"/>
        <end position="200"/>
    </location>
</feature>
<evidence type="ECO:0000256" key="5">
    <source>
        <dbReference type="ARBA" id="ARBA00022692"/>
    </source>
</evidence>
<keyword evidence="9 13" id="KW-0675">Receptor</keyword>
<comment type="similarity">
    <text evidence="2 12">Belongs to the G-protein coupled receptor T2R family.</text>
</comment>
<proteinExistence type="inferred from homology"/>
<dbReference type="KEGG" id="hgl:101700024"/>
<evidence type="ECO:0000256" key="7">
    <source>
        <dbReference type="ARBA" id="ARBA00023040"/>
    </source>
</evidence>
<evidence type="ECO:0000256" key="13">
    <source>
        <dbReference type="RuleBase" id="RU004424"/>
    </source>
</evidence>
<dbReference type="GO" id="GO:0033038">
    <property type="term" value="F:bitter taste receptor activity"/>
    <property type="evidence" value="ECO:0007669"/>
    <property type="project" value="InterPro"/>
</dbReference>
<evidence type="ECO:0000256" key="12">
    <source>
        <dbReference type="RuleBase" id="RU004423"/>
    </source>
</evidence>
<evidence type="ECO:0000256" key="3">
    <source>
        <dbReference type="ARBA" id="ARBA00022480"/>
    </source>
</evidence>
<feature type="transmembrane region" description="Helical" evidence="14">
    <location>
        <begin position="6"/>
        <end position="32"/>
    </location>
</feature>
<dbReference type="RefSeq" id="XP_004845324.1">
    <property type="nucleotide sequence ID" value="XM_004845267.1"/>
</dbReference>
<evidence type="ECO:0000256" key="6">
    <source>
        <dbReference type="ARBA" id="ARBA00022989"/>
    </source>
</evidence>
<keyword evidence="10" id="KW-0325">Glycoprotein</keyword>
<dbReference type="GO" id="GO:0016020">
    <property type="term" value="C:membrane"/>
    <property type="evidence" value="ECO:0007669"/>
    <property type="project" value="UniProtKB-SubCell"/>
</dbReference>
<gene>
    <name evidence="16" type="primary">LOC101700024</name>
</gene>
<evidence type="ECO:0000256" key="10">
    <source>
        <dbReference type="ARBA" id="ARBA00023180"/>
    </source>
</evidence>
<accession>A0AAX6P7A0</accession>
<evidence type="ECO:0000256" key="2">
    <source>
        <dbReference type="ARBA" id="ARBA00007376"/>
    </source>
</evidence>
<dbReference type="Pfam" id="PF05296">
    <property type="entry name" value="TAS2R"/>
    <property type="match status" value="1"/>
</dbReference>
<feature type="transmembrane region" description="Helical" evidence="14">
    <location>
        <begin position="228"/>
        <end position="249"/>
    </location>
</feature>
<dbReference type="Proteomes" id="UP000694906">
    <property type="component" value="Unplaced"/>
</dbReference>
<evidence type="ECO:0000256" key="14">
    <source>
        <dbReference type="SAM" id="Phobius"/>
    </source>
</evidence>
<keyword evidence="6 14" id="KW-1133">Transmembrane helix</keyword>
<evidence type="ECO:0000313" key="16">
    <source>
        <dbReference type="RefSeq" id="XP_004845324.1"/>
    </source>
</evidence>
<keyword evidence="15" id="KW-1185">Reference proteome</keyword>
<keyword evidence="4 13" id="KW-0716">Sensory transduction</keyword>
<keyword evidence="11 13" id="KW-0807">Transducer</keyword>
<feature type="transmembrane region" description="Helical" evidence="14">
    <location>
        <begin position="255"/>
        <end position="277"/>
    </location>
</feature>
<dbReference type="CDD" id="cd15016">
    <property type="entry name" value="7tm_TAS2R1"/>
    <property type="match status" value="1"/>
</dbReference>
<evidence type="ECO:0000313" key="15">
    <source>
        <dbReference type="Proteomes" id="UP000694906"/>
    </source>
</evidence>
<evidence type="ECO:0000256" key="8">
    <source>
        <dbReference type="ARBA" id="ARBA00023136"/>
    </source>
</evidence>
<dbReference type="PANTHER" id="PTHR11394:SF149">
    <property type="entry name" value="TASTE RECEPTOR TYPE 2 MEMBER 1"/>
    <property type="match status" value="1"/>
</dbReference>
<dbReference type="FunFam" id="1.20.1070.10:FF:000055">
    <property type="entry name" value="Taste receptor type 2"/>
    <property type="match status" value="1"/>
</dbReference>
<dbReference type="AlphaFoldDB" id="A0AAX6P7A0"/>
<keyword evidence="3 13" id="KW-0919">Taste</keyword>